<reference evidence="1" key="2">
    <citation type="journal article" date="2015" name="Data Brief">
        <title>Shoot transcriptome of the giant reed, Arundo donax.</title>
        <authorList>
            <person name="Barrero R.A."/>
            <person name="Guerrero F.D."/>
            <person name="Moolhuijzen P."/>
            <person name="Goolsby J.A."/>
            <person name="Tidwell J."/>
            <person name="Bellgard S.E."/>
            <person name="Bellgard M.I."/>
        </authorList>
    </citation>
    <scope>NUCLEOTIDE SEQUENCE</scope>
    <source>
        <tissue evidence="1">Shoot tissue taken approximately 20 cm above the soil surface</tissue>
    </source>
</reference>
<dbReference type="AlphaFoldDB" id="A0A0A9B564"/>
<evidence type="ECO:0000313" key="1">
    <source>
        <dbReference type="EMBL" id="JAD56320.1"/>
    </source>
</evidence>
<name>A0A0A9B564_ARUDO</name>
<proteinExistence type="predicted"/>
<dbReference type="EMBL" id="GBRH01241575">
    <property type="protein sequence ID" value="JAD56320.1"/>
    <property type="molecule type" value="Transcribed_RNA"/>
</dbReference>
<reference evidence="1" key="1">
    <citation type="submission" date="2014-09" db="EMBL/GenBank/DDBJ databases">
        <authorList>
            <person name="Magalhaes I.L.F."/>
            <person name="Oliveira U."/>
            <person name="Santos F.R."/>
            <person name="Vidigal T.H.D.A."/>
            <person name="Brescovit A.D."/>
            <person name="Santos A.J."/>
        </authorList>
    </citation>
    <scope>NUCLEOTIDE SEQUENCE</scope>
    <source>
        <tissue evidence="1">Shoot tissue taken approximately 20 cm above the soil surface</tissue>
    </source>
</reference>
<sequence>MKELKWKWLRERDVLYANTLGPHLHK</sequence>
<accession>A0A0A9B564</accession>
<protein>
    <submittedName>
        <fullName evidence="1">Uncharacterized protein</fullName>
    </submittedName>
</protein>
<organism evidence="1">
    <name type="scientific">Arundo donax</name>
    <name type="common">Giant reed</name>
    <name type="synonym">Donax arundinaceus</name>
    <dbReference type="NCBI Taxonomy" id="35708"/>
    <lineage>
        <taxon>Eukaryota</taxon>
        <taxon>Viridiplantae</taxon>
        <taxon>Streptophyta</taxon>
        <taxon>Embryophyta</taxon>
        <taxon>Tracheophyta</taxon>
        <taxon>Spermatophyta</taxon>
        <taxon>Magnoliopsida</taxon>
        <taxon>Liliopsida</taxon>
        <taxon>Poales</taxon>
        <taxon>Poaceae</taxon>
        <taxon>PACMAD clade</taxon>
        <taxon>Arundinoideae</taxon>
        <taxon>Arundineae</taxon>
        <taxon>Arundo</taxon>
    </lineage>
</organism>